<gene>
    <name evidence="4" type="ORF">Tci_060672</name>
</gene>
<feature type="domain" description="PB1-like" evidence="3">
    <location>
        <begin position="348"/>
        <end position="446"/>
    </location>
</feature>
<accession>A0A6L2NVT3</accession>
<dbReference type="PANTHER" id="PTHR31973">
    <property type="entry name" value="POLYPROTEIN, PUTATIVE-RELATED"/>
    <property type="match status" value="1"/>
</dbReference>
<dbReference type="Pfam" id="PF10551">
    <property type="entry name" value="MULE"/>
    <property type="match status" value="1"/>
</dbReference>
<name>A0A6L2NVT3_TANCI</name>
<dbReference type="PANTHER" id="PTHR31973:SF190">
    <property type="entry name" value="MULE TRANSPOSASE DOMAIN-CONTAINING PROTEIN"/>
    <property type="match status" value="1"/>
</dbReference>
<evidence type="ECO:0000313" key="4">
    <source>
        <dbReference type="EMBL" id="GEU88694.1"/>
    </source>
</evidence>
<reference evidence="4" key="1">
    <citation type="journal article" date="2019" name="Sci. Rep.">
        <title>Draft genome of Tanacetum cinerariifolium, the natural source of mosquito coil.</title>
        <authorList>
            <person name="Yamashiro T."/>
            <person name="Shiraishi A."/>
            <person name="Satake H."/>
            <person name="Nakayama K."/>
        </authorList>
    </citation>
    <scope>NUCLEOTIDE SEQUENCE</scope>
</reference>
<feature type="domain" description="MULE transposase" evidence="2">
    <location>
        <begin position="475"/>
        <end position="562"/>
    </location>
</feature>
<feature type="compositionally biased region" description="Acidic residues" evidence="1">
    <location>
        <begin position="150"/>
        <end position="162"/>
    </location>
</feature>
<dbReference type="Pfam" id="PF26130">
    <property type="entry name" value="PB1-like"/>
    <property type="match status" value="2"/>
</dbReference>
<dbReference type="EMBL" id="BKCJ010009804">
    <property type="protein sequence ID" value="GEU88694.1"/>
    <property type="molecule type" value="Genomic_DNA"/>
</dbReference>
<evidence type="ECO:0000256" key="1">
    <source>
        <dbReference type="SAM" id="MobiDB-lite"/>
    </source>
</evidence>
<protein>
    <submittedName>
        <fullName evidence="4">Uncharacterized protein</fullName>
    </submittedName>
</protein>
<organism evidence="4">
    <name type="scientific">Tanacetum cinerariifolium</name>
    <name type="common">Dalmatian daisy</name>
    <name type="synonym">Chrysanthemum cinerariifolium</name>
    <dbReference type="NCBI Taxonomy" id="118510"/>
    <lineage>
        <taxon>Eukaryota</taxon>
        <taxon>Viridiplantae</taxon>
        <taxon>Streptophyta</taxon>
        <taxon>Embryophyta</taxon>
        <taxon>Tracheophyta</taxon>
        <taxon>Spermatophyta</taxon>
        <taxon>Magnoliopsida</taxon>
        <taxon>eudicotyledons</taxon>
        <taxon>Gunneridae</taxon>
        <taxon>Pentapetalae</taxon>
        <taxon>asterids</taxon>
        <taxon>campanulids</taxon>
        <taxon>Asterales</taxon>
        <taxon>Asteraceae</taxon>
        <taxon>Asteroideae</taxon>
        <taxon>Anthemideae</taxon>
        <taxon>Anthemidinae</taxon>
        <taxon>Tanacetum</taxon>
    </lineage>
</organism>
<feature type="region of interest" description="Disordered" evidence="1">
    <location>
        <begin position="760"/>
        <end position="835"/>
    </location>
</feature>
<feature type="region of interest" description="Disordered" evidence="1">
    <location>
        <begin position="120"/>
        <end position="162"/>
    </location>
</feature>
<dbReference type="AlphaFoldDB" id="A0A6L2NVT3"/>
<evidence type="ECO:0000259" key="3">
    <source>
        <dbReference type="Pfam" id="PF26130"/>
    </source>
</evidence>
<feature type="region of interest" description="Disordered" evidence="1">
    <location>
        <begin position="710"/>
        <end position="739"/>
    </location>
</feature>
<proteinExistence type="predicted"/>
<dbReference type="InterPro" id="IPR018289">
    <property type="entry name" value="MULE_transposase_dom"/>
</dbReference>
<sequence length="1005" mass="114818">MGSGRHYMNGKVSWSDSVDIDEFSVTELRYMFTKLGYKEQDTMFFHFRIPNADLDSGLLPLDYDSNVLNLAKYVGNHKPKVTFEGLDVPQQSKTTVTDEDVVKDNTQTWPTEFDMFNNFDPFEGLDDPQQSKNNGDVRGQSSGINKQVDEDSDYMEDEENPIDDVEVDMKDFRNNIDKNVEWIGFSKEEVENIKLGTDEELNLEDFDSETDSEGDFEAERNKALRKLSKKERSTKGMNCEGNFYLGKKIANKEIIKQMVSNLAVEERRQLHLDRNDKTRDGVICKGKTTVFTMPDTNKLVGVGRLILKVNKLFSIGSFRIWSRSGQEPAISDWWWWYLVVSGGKSNPTRFTLEIHHEGFFTKGSGRRYMNGKVSWFDSVDIDEFSVIELRDMFMKLGYKEQDTMFFHCRIPNADLDSGLLPLDCDSGVLNLAKYVGNHKVIELYMELRLSSLDVTERSFKKPKVTFEGLDVPQQSKTIHGQILTVVGVDPNNETYTVAYVIVESETKDSWSWFLECLGDYLDLNRRSNFTFVSDRQKGIIPALASIFPSAEHRFCFKHIYDNMKLVWRGELYKDFLWKCTTTRTIQSFNKYMEGLKGTFKDAYLWLKKIPPCHWSRSYFPGRAHCDVLLNNMCEVLNRQLVDGRDKPIISYLEFIREYLMKTIVNVQKVIDKSNGPLTQNVTRLFKVFKDEASKYRFWRKSSIPLILTPPDYHTPIGRPPKKKKKSASELSDTMVKNGKLSRSGKTVTCTICKKLERNQSSCKQKKDAHTATTATTKKKGSKEASATATTKNKDASTATATLRSPRPSLGIIIRDSPSARISQEPPVKQKENAKSKGKEKNYWLWFMDDRNLVAVKPIWVKQAEEAKIKSEAEKDVAAKAAFEATFKDVEKPQESVALSNHDGDVEEDLTNKPIGPVKVKVLHGVVVRESEQEGIVRIWVMGVIWHNYRRTSQFCSANELPAPMAPSVAAMAASQAIVVSRFNMFFFSCCLGDREGDNLTCGYTF</sequence>
<feature type="domain" description="PB1-like" evidence="3">
    <location>
        <begin position="6"/>
        <end position="81"/>
    </location>
</feature>
<comment type="caution">
    <text evidence="4">The sequence shown here is derived from an EMBL/GenBank/DDBJ whole genome shotgun (WGS) entry which is preliminary data.</text>
</comment>
<evidence type="ECO:0000259" key="2">
    <source>
        <dbReference type="Pfam" id="PF10551"/>
    </source>
</evidence>
<feature type="compositionally biased region" description="Polar residues" evidence="1">
    <location>
        <begin position="128"/>
        <end position="145"/>
    </location>
</feature>
<dbReference type="InterPro" id="IPR058594">
    <property type="entry name" value="PB1-like_dom_pln"/>
</dbReference>